<dbReference type="Proteomes" id="UP001642260">
    <property type="component" value="Unassembled WGS sequence"/>
</dbReference>
<dbReference type="SUPFAM" id="SSF55120">
    <property type="entry name" value="Pseudouridine synthase"/>
    <property type="match status" value="1"/>
</dbReference>
<protein>
    <recommendedName>
        <fullName evidence="5">RING-type domain-containing protein</fullName>
    </recommendedName>
</protein>
<comment type="catalytic activity">
    <reaction evidence="1">
        <text>a uridine in RNA = a pseudouridine in RNA</text>
        <dbReference type="Rhea" id="RHEA:48348"/>
        <dbReference type="Rhea" id="RHEA-COMP:12068"/>
        <dbReference type="Rhea" id="RHEA-COMP:12069"/>
        <dbReference type="ChEBI" id="CHEBI:65314"/>
        <dbReference type="ChEBI" id="CHEBI:65315"/>
    </reaction>
</comment>
<dbReference type="InterPro" id="IPR001841">
    <property type="entry name" value="Znf_RING"/>
</dbReference>
<dbReference type="AlphaFoldDB" id="A0ABC8LMV1"/>
<organism evidence="6 7">
    <name type="scientific">Eruca vesicaria subsp. sativa</name>
    <name type="common">Garden rocket</name>
    <name type="synonym">Eruca sativa</name>
    <dbReference type="NCBI Taxonomy" id="29727"/>
    <lineage>
        <taxon>Eukaryota</taxon>
        <taxon>Viridiplantae</taxon>
        <taxon>Streptophyta</taxon>
        <taxon>Embryophyta</taxon>
        <taxon>Tracheophyta</taxon>
        <taxon>Spermatophyta</taxon>
        <taxon>Magnoliopsida</taxon>
        <taxon>eudicotyledons</taxon>
        <taxon>Gunneridae</taxon>
        <taxon>Pentapetalae</taxon>
        <taxon>rosids</taxon>
        <taxon>malvids</taxon>
        <taxon>Brassicales</taxon>
        <taxon>Brassicaceae</taxon>
        <taxon>Brassiceae</taxon>
        <taxon>Eruca</taxon>
    </lineage>
</organism>
<dbReference type="CDD" id="cd02869">
    <property type="entry name" value="PseudoU_synth_RluA_like"/>
    <property type="match status" value="1"/>
</dbReference>
<keyword evidence="2" id="KW-0863">Zinc-finger</keyword>
<sequence>MFSLLFPRSPLCTVAIVFYTCVCIPLERLKKQCGFDESQHHEDYHLTGFMFGDKPKKKEEEKICCSICLVDYEAEDAVTHLPRCNHLFHIHCIEPWLLRGNLTCPLCRSFVFSPPSPHTHNNSDSAVPTKMSPHQIGLPWPELNDGLTYKDVVSSSDSELTTVSDFYYTKYKSSAPLLGWIQRIQNGQIQVDGEVVKDPNTLLRSGSKLVYHRLPWKEPDTPYLLDILYEDDNLIALNKPSGLQVLPGGLFQQRTVLTQLQWCFGKKNSSTGAIAHPVPVHRLGRGTSGILLCAKTKLAKTKLSAYFAEGTSLVGSGNMGQECGTVRKISKIYRALASGILEEDEARLFIKQPIGVVRYPGVAKGLYVAFSEGKPALSKVIVLERDRLRDCTLVKVEIQSGRAHQIRIHLAFMGHPLVGDPLYVAGGQPKCVDPDLVDATTPFAEDGGYQRPSQAVPGDCGYHLHAHEVAIPNLLHTHNV</sequence>
<gene>
    <name evidence="6" type="ORF">ERUC_LOCUS37232</name>
</gene>
<feature type="signal peptide" evidence="4">
    <location>
        <begin position="1"/>
        <end position="15"/>
    </location>
</feature>
<dbReference type="InterPro" id="IPR013083">
    <property type="entry name" value="Znf_RING/FYVE/PHD"/>
</dbReference>
<evidence type="ECO:0000256" key="4">
    <source>
        <dbReference type="SAM" id="SignalP"/>
    </source>
</evidence>
<evidence type="ECO:0000259" key="5">
    <source>
        <dbReference type="PROSITE" id="PS50089"/>
    </source>
</evidence>
<dbReference type="PANTHER" id="PTHR21600:SF88">
    <property type="entry name" value="RNA PSEUDOURIDINE SYNTHASE 5"/>
    <property type="match status" value="1"/>
</dbReference>
<dbReference type="InterPro" id="IPR050188">
    <property type="entry name" value="RluA_PseudoU_synthase"/>
</dbReference>
<accession>A0ABC8LMV1</accession>
<dbReference type="GO" id="GO:0003723">
    <property type="term" value="F:RNA binding"/>
    <property type="evidence" value="ECO:0007669"/>
    <property type="project" value="UniProtKB-KW"/>
</dbReference>
<dbReference type="InterPro" id="IPR006145">
    <property type="entry name" value="PsdUridine_synth_RsuA/RluA"/>
</dbReference>
<proteinExistence type="predicted"/>
<dbReference type="SUPFAM" id="SSF57850">
    <property type="entry name" value="RING/U-box"/>
    <property type="match status" value="1"/>
</dbReference>
<dbReference type="PANTHER" id="PTHR21600">
    <property type="entry name" value="MITOCHONDRIAL RNA PSEUDOURIDINE SYNTHASE"/>
    <property type="match status" value="1"/>
</dbReference>
<dbReference type="CDD" id="cd16454">
    <property type="entry name" value="RING-H2_PA-TM-RING"/>
    <property type="match status" value="1"/>
</dbReference>
<keyword evidence="2" id="KW-0862">Zinc</keyword>
<feature type="chain" id="PRO_5044773105" description="RING-type domain-containing protein" evidence="4">
    <location>
        <begin position="16"/>
        <end position="480"/>
    </location>
</feature>
<dbReference type="SMART" id="SM00184">
    <property type="entry name" value="RING"/>
    <property type="match status" value="1"/>
</dbReference>
<keyword evidence="2" id="KW-0479">Metal-binding</keyword>
<name>A0ABC8LMV1_ERUVS</name>
<dbReference type="EMBL" id="CAKOAT010630710">
    <property type="protein sequence ID" value="CAH8384749.1"/>
    <property type="molecule type" value="Genomic_DNA"/>
</dbReference>
<dbReference type="PROSITE" id="PS01129">
    <property type="entry name" value="PSI_RLU"/>
    <property type="match status" value="1"/>
</dbReference>
<dbReference type="Gene3D" id="3.30.2350.10">
    <property type="entry name" value="Pseudouridine synthase"/>
    <property type="match status" value="1"/>
</dbReference>
<dbReference type="PROSITE" id="PS50089">
    <property type="entry name" value="ZF_RING_2"/>
    <property type="match status" value="1"/>
</dbReference>
<dbReference type="GO" id="GO:0009982">
    <property type="term" value="F:pseudouridine synthase activity"/>
    <property type="evidence" value="ECO:0007669"/>
    <property type="project" value="UniProtKB-ARBA"/>
</dbReference>
<keyword evidence="3" id="KW-0694">RNA-binding</keyword>
<dbReference type="InterPro" id="IPR006224">
    <property type="entry name" value="PsdUridine_synth_RluA-like_CS"/>
</dbReference>
<evidence type="ECO:0000256" key="1">
    <source>
        <dbReference type="ARBA" id="ARBA00000073"/>
    </source>
</evidence>
<dbReference type="GO" id="GO:0008270">
    <property type="term" value="F:zinc ion binding"/>
    <property type="evidence" value="ECO:0007669"/>
    <property type="project" value="UniProtKB-KW"/>
</dbReference>
<dbReference type="InterPro" id="IPR020103">
    <property type="entry name" value="PsdUridine_synth_cat_dom_sf"/>
</dbReference>
<keyword evidence="4" id="KW-0732">Signal</keyword>
<dbReference type="Pfam" id="PF00849">
    <property type="entry name" value="PseudoU_synth_2"/>
    <property type="match status" value="1"/>
</dbReference>
<evidence type="ECO:0000313" key="7">
    <source>
        <dbReference type="Proteomes" id="UP001642260"/>
    </source>
</evidence>
<evidence type="ECO:0000256" key="3">
    <source>
        <dbReference type="PROSITE-ProRule" id="PRU00182"/>
    </source>
</evidence>
<comment type="caution">
    <text evidence="6">The sequence shown here is derived from an EMBL/GenBank/DDBJ whole genome shotgun (WGS) entry which is preliminary data.</text>
</comment>
<keyword evidence="7" id="KW-1185">Reference proteome</keyword>
<dbReference type="Pfam" id="PF13639">
    <property type="entry name" value="zf-RING_2"/>
    <property type="match status" value="1"/>
</dbReference>
<feature type="domain" description="RING-type" evidence="5">
    <location>
        <begin position="65"/>
        <end position="108"/>
    </location>
</feature>
<evidence type="ECO:0000256" key="2">
    <source>
        <dbReference type="PROSITE-ProRule" id="PRU00175"/>
    </source>
</evidence>
<dbReference type="PROSITE" id="PS50889">
    <property type="entry name" value="S4"/>
    <property type="match status" value="1"/>
</dbReference>
<reference evidence="6 7" key="1">
    <citation type="submission" date="2022-03" db="EMBL/GenBank/DDBJ databases">
        <authorList>
            <person name="Macdonald S."/>
            <person name="Ahmed S."/>
            <person name="Newling K."/>
        </authorList>
    </citation>
    <scope>NUCLEOTIDE SEQUENCE [LARGE SCALE GENOMIC DNA]</scope>
</reference>
<dbReference type="Gene3D" id="3.30.40.10">
    <property type="entry name" value="Zinc/RING finger domain, C3HC4 (zinc finger)"/>
    <property type="match status" value="1"/>
</dbReference>
<evidence type="ECO:0000313" key="6">
    <source>
        <dbReference type="EMBL" id="CAH8384749.1"/>
    </source>
</evidence>